<feature type="compositionally biased region" description="Pro residues" evidence="2">
    <location>
        <begin position="186"/>
        <end position="206"/>
    </location>
</feature>
<evidence type="ECO:0000313" key="3">
    <source>
        <dbReference type="EMBL" id="MDN4517419.1"/>
    </source>
</evidence>
<proteinExistence type="predicted"/>
<name>A0ABT8H9J5_MYCAO</name>
<accession>A0ABT8H9J5</accession>
<dbReference type="EMBL" id="JAUHTC010000030">
    <property type="protein sequence ID" value="MDN4517419.1"/>
    <property type="molecule type" value="Genomic_DNA"/>
</dbReference>
<sequence>MTRLPARIRLRRRLLMASAPPALVAVVVAVKLISVVVVGNSAQTHYASGDIGALSDDVSLLRILDVVQPANTASTAGGLAVLQDRLQEADAQFTDALTRTAADRSCPVRVNLALVREREGDIDAWEARLESARQRYESALAVIAEAPQGCFDGNTDPDSARRAVREDADERITAKIDALGSVVAPLAPPPPPPVEVPAAPSGPPVAGPDVSDPAEARRLDRGRDPLEALRQLLRDAAAG</sequence>
<keyword evidence="4" id="KW-1185">Reference proteome</keyword>
<evidence type="ECO:0000313" key="4">
    <source>
        <dbReference type="Proteomes" id="UP001172687"/>
    </source>
</evidence>
<protein>
    <submittedName>
        <fullName evidence="3">Uncharacterized protein</fullName>
    </submittedName>
</protein>
<reference evidence="3" key="1">
    <citation type="submission" date="2023-07" db="EMBL/GenBank/DDBJ databases">
        <title>Degradation of tert-butanol by M. austroafricanum TBA100.</title>
        <authorList>
            <person name="Helbich S."/>
            <person name="Vainshtein Y."/>
        </authorList>
    </citation>
    <scope>NUCLEOTIDE SEQUENCE</scope>
    <source>
        <strain evidence="3">TBA100</strain>
    </source>
</reference>
<gene>
    <name evidence="3" type="ORF">QYF68_06215</name>
</gene>
<organism evidence="3 4">
    <name type="scientific">Mycolicibacterium austroafricanum</name>
    <name type="common">Mycobacterium austroafricanum</name>
    <dbReference type="NCBI Taxonomy" id="39687"/>
    <lineage>
        <taxon>Bacteria</taxon>
        <taxon>Bacillati</taxon>
        <taxon>Actinomycetota</taxon>
        <taxon>Actinomycetes</taxon>
        <taxon>Mycobacteriales</taxon>
        <taxon>Mycobacteriaceae</taxon>
        <taxon>Mycolicibacterium</taxon>
    </lineage>
</organism>
<comment type="caution">
    <text evidence="3">The sequence shown here is derived from an EMBL/GenBank/DDBJ whole genome shotgun (WGS) entry which is preliminary data.</text>
</comment>
<dbReference type="RefSeq" id="WP_208675108.1">
    <property type="nucleotide sequence ID" value="NZ_CP070380.1"/>
</dbReference>
<evidence type="ECO:0000256" key="2">
    <source>
        <dbReference type="SAM" id="MobiDB-lite"/>
    </source>
</evidence>
<dbReference type="Proteomes" id="UP001172687">
    <property type="component" value="Unassembled WGS sequence"/>
</dbReference>
<evidence type="ECO:0000256" key="1">
    <source>
        <dbReference type="SAM" id="Coils"/>
    </source>
</evidence>
<keyword evidence="1" id="KW-0175">Coiled coil</keyword>
<feature type="coiled-coil region" evidence="1">
    <location>
        <begin position="115"/>
        <end position="142"/>
    </location>
</feature>
<feature type="compositionally biased region" description="Basic and acidic residues" evidence="2">
    <location>
        <begin position="214"/>
        <end position="225"/>
    </location>
</feature>
<feature type="region of interest" description="Disordered" evidence="2">
    <location>
        <begin position="182"/>
        <end position="225"/>
    </location>
</feature>